<evidence type="ECO:0000256" key="6">
    <source>
        <dbReference type="ARBA" id="ARBA00022837"/>
    </source>
</evidence>
<evidence type="ECO:0000256" key="8">
    <source>
        <dbReference type="ARBA" id="ARBA00047669"/>
    </source>
</evidence>
<dbReference type="PANTHER" id="PTHR11742:SF55">
    <property type="entry name" value="ENDOPLASMIC RETICULUM MANNOSYL-OLIGOSACCHARIDE 1,2-ALPHA-MANNOSIDASE"/>
    <property type="match status" value="1"/>
</dbReference>
<dbReference type="OrthoDB" id="8118055at2759"/>
<feature type="disulfide bond" evidence="11">
    <location>
        <begin position="389"/>
        <end position="418"/>
    </location>
</feature>
<comment type="cofactor">
    <cofactor evidence="1 10">
        <name>Ca(2+)</name>
        <dbReference type="ChEBI" id="CHEBI:29108"/>
    </cofactor>
</comment>
<protein>
    <recommendedName>
        <fullName evidence="12">alpha-1,2-Mannosidase</fullName>
        <ecNumber evidence="12">3.2.1.-</ecNumber>
    </recommendedName>
</protein>
<evidence type="ECO:0000256" key="11">
    <source>
        <dbReference type="PIRSR" id="PIRSR601382-3"/>
    </source>
</evidence>
<evidence type="ECO:0000256" key="5">
    <source>
        <dbReference type="ARBA" id="ARBA00022801"/>
    </source>
</evidence>
<dbReference type="PANTHER" id="PTHR11742">
    <property type="entry name" value="MANNOSYL-OLIGOSACCHARIDE ALPHA-1,2-MANNOSIDASE-RELATED"/>
    <property type="match status" value="1"/>
</dbReference>
<dbReference type="InterPro" id="IPR001382">
    <property type="entry name" value="Glyco_hydro_47"/>
</dbReference>
<dbReference type="Pfam" id="PF01532">
    <property type="entry name" value="Glyco_hydro_47"/>
    <property type="match status" value="1"/>
</dbReference>
<dbReference type="SUPFAM" id="SSF48225">
    <property type="entry name" value="Seven-hairpin glycosidases"/>
    <property type="match status" value="1"/>
</dbReference>
<keyword evidence="5 12" id="KW-0378">Hydrolase</keyword>
<dbReference type="InParanoid" id="A0A1Y1YKB4"/>
<keyword evidence="13" id="KW-0472">Membrane</keyword>
<feature type="transmembrane region" description="Helical" evidence="13">
    <location>
        <begin position="35"/>
        <end position="53"/>
    </location>
</feature>
<keyword evidence="13" id="KW-0812">Transmembrane</keyword>
<reference evidence="14 15" key="1">
    <citation type="submission" date="2016-07" db="EMBL/GenBank/DDBJ databases">
        <title>Pervasive Adenine N6-methylation of Active Genes in Fungi.</title>
        <authorList>
            <consortium name="DOE Joint Genome Institute"/>
            <person name="Mondo S.J."/>
            <person name="Dannebaum R.O."/>
            <person name="Kuo R.C."/>
            <person name="Labutti K."/>
            <person name="Haridas S."/>
            <person name="Kuo A."/>
            <person name="Salamov A."/>
            <person name="Ahrendt S.R."/>
            <person name="Lipzen A."/>
            <person name="Sullivan W."/>
            <person name="Andreopoulos W.B."/>
            <person name="Clum A."/>
            <person name="Lindquist E."/>
            <person name="Daum C."/>
            <person name="Ramamoorthy G.K."/>
            <person name="Gryganskyi A."/>
            <person name="Culley D."/>
            <person name="Magnuson J.K."/>
            <person name="James T.Y."/>
            <person name="O'Malley M.A."/>
            <person name="Stajich J.E."/>
            <person name="Spatafora J.W."/>
            <person name="Visel A."/>
            <person name="Grigoriev I.V."/>
        </authorList>
    </citation>
    <scope>NUCLEOTIDE SEQUENCE [LARGE SCALE GENOMIC DNA]</scope>
    <source>
        <strain evidence="14 15">CBS 931.73</strain>
    </source>
</reference>
<keyword evidence="12 14" id="KW-0326">Glycosidase</keyword>
<dbReference type="Gene3D" id="1.50.10.10">
    <property type="match status" value="1"/>
</dbReference>
<dbReference type="GO" id="GO:0005509">
    <property type="term" value="F:calcium ion binding"/>
    <property type="evidence" value="ECO:0007669"/>
    <property type="project" value="InterPro"/>
</dbReference>
<feature type="binding site" evidence="10">
    <location>
        <position position="555"/>
    </location>
    <ligand>
        <name>Ca(2+)</name>
        <dbReference type="ChEBI" id="CHEBI:29108"/>
    </ligand>
</feature>
<keyword evidence="6 10" id="KW-0106">Calcium</keyword>
<dbReference type="AlphaFoldDB" id="A0A1Y1YKB4"/>
<evidence type="ECO:0000313" key="15">
    <source>
        <dbReference type="Proteomes" id="UP000193498"/>
    </source>
</evidence>
<dbReference type="STRING" id="1314790.A0A1Y1YKB4"/>
<keyword evidence="13" id="KW-1133">Transmembrane helix</keyword>
<evidence type="ECO:0000256" key="10">
    <source>
        <dbReference type="PIRSR" id="PIRSR601382-2"/>
    </source>
</evidence>
<organism evidence="14 15">
    <name type="scientific">Basidiobolus meristosporus CBS 931.73</name>
    <dbReference type="NCBI Taxonomy" id="1314790"/>
    <lineage>
        <taxon>Eukaryota</taxon>
        <taxon>Fungi</taxon>
        <taxon>Fungi incertae sedis</taxon>
        <taxon>Zoopagomycota</taxon>
        <taxon>Entomophthoromycotina</taxon>
        <taxon>Basidiobolomycetes</taxon>
        <taxon>Basidiobolales</taxon>
        <taxon>Basidiobolaceae</taxon>
        <taxon>Basidiobolus</taxon>
    </lineage>
</organism>
<dbReference type="Proteomes" id="UP000193498">
    <property type="component" value="Unassembled WGS sequence"/>
</dbReference>
<dbReference type="GO" id="GO:0016020">
    <property type="term" value="C:membrane"/>
    <property type="evidence" value="ECO:0007669"/>
    <property type="project" value="InterPro"/>
</dbReference>
<comment type="catalytic activity">
    <reaction evidence="8">
        <text>N(4)-(alpha-D-Man-(1-&gt;2)-alpha-D-Man-(1-&gt;2)-alpha-D-Man-(1-&gt;3)-[alpha-D-Man-(1-&gt;3)-[alpha-D-Man-(1-&gt;2)-alpha-D-Man-(1-&gt;6)]-alpha-D-Man-(1-&gt;6)]-beta-D-Man-(1-&gt;4)-beta-D-GlcNAc-(1-&gt;4)-beta-D-GlcNAc)-L-asparaginyl-[protein] (N-glucan mannose isomer 8A1,2,3B1,3) + 3 H2O = N(4)-(alpha-D-Man-(1-&gt;3)-[alpha-D-Man-(1-&gt;3)-[alpha-D-Man-(1-&gt;6)]-alpha-D-Man-(1-&gt;6)]-beta-D-Man-(1-&gt;4)-beta-D-GlcNAc-(1-&gt;4)-beta-D-GlcNAc)-L-asparaginyl-[protein] (N-glucan mannose isomer 5A1,2) + 3 beta-D-mannose</text>
        <dbReference type="Rhea" id="RHEA:56028"/>
        <dbReference type="Rhea" id="RHEA-COMP:14358"/>
        <dbReference type="Rhea" id="RHEA-COMP:14367"/>
        <dbReference type="ChEBI" id="CHEBI:15377"/>
        <dbReference type="ChEBI" id="CHEBI:28563"/>
        <dbReference type="ChEBI" id="CHEBI:59087"/>
        <dbReference type="ChEBI" id="CHEBI:60628"/>
        <dbReference type="EC" id="3.2.1.113"/>
    </reaction>
</comment>
<dbReference type="InterPro" id="IPR036026">
    <property type="entry name" value="Seven-hairpin_glycosidases"/>
</dbReference>
<evidence type="ECO:0000256" key="1">
    <source>
        <dbReference type="ARBA" id="ARBA00001913"/>
    </source>
</evidence>
<keyword evidence="15" id="KW-1185">Reference proteome</keyword>
<comment type="similarity">
    <text evidence="3 12">Belongs to the glycosyl hydrolase 47 family.</text>
</comment>
<gene>
    <name evidence="14" type="ORF">K493DRAFT_8640</name>
</gene>
<proteinExistence type="inferred from homology"/>
<dbReference type="EC" id="3.2.1.-" evidence="12"/>
<evidence type="ECO:0000256" key="7">
    <source>
        <dbReference type="ARBA" id="ARBA00023157"/>
    </source>
</evidence>
<evidence type="ECO:0000313" key="14">
    <source>
        <dbReference type="EMBL" id="ORX98196.1"/>
    </source>
</evidence>
<keyword evidence="7 11" id="KW-1015">Disulfide bond</keyword>
<evidence type="ECO:0000256" key="2">
    <source>
        <dbReference type="ARBA" id="ARBA00004922"/>
    </source>
</evidence>
<evidence type="ECO:0000256" key="13">
    <source>
        <dbReference type="SAM" id="Phobius"/>
    </source>
</evidence>
<name>A0A1Y1YKB4_9FUNG</name>
<evidence type="ECO:0000256" key="4">
    <source>
        <dbReference type="ARBA" id="ARBA00022723"/>
    </source>
</evidence>
<comment type="catalytic activity">
    <reaction evidence="9">
        <text>N(4)-(alpha-D-Man-(1-&gt;2)-alpha-D-Man-(1-&gt;2)-alpha-D-Man-(1-&gt;3)-[alpha-D-Man-(1-&gt;2)-alpha-D-Man-(1-&gt;3)-[alpha-D-Man-(1-&gt;2)-alpha-D-Man-(1-&gt;6)]-alpha-D-Man-(1-&gt;6)]-beta-D-Man-(1-&gt;4)-beta-D-GlcNAc-(1-&gt;4)-beta-D-GlcNAc)-L-asparaginyl-[protein] (N-glucan mannose isomer 9A1,2,3B1,2,3) + 4 H2O = N(4)-(alpha-D-Man-(1-&gt;3)-[alpha-D-Man-(1-&gt;3)-[alpha-D-Man-(1-&gt;6)]-alpha-D-Man-(1-&gt;6)]-beta-D-Man-(1-&gt;4)-beta-D-GlcNAc-(1-&gt;4)-beta-D-GlcNAc)-L-asparaginyl-[protein] (N-glucan mannose isomer 5A1,2) + 4 beta-D-mannose</text>
        <dbReference type="Rhea" id="RHEA:56008"/>
        <dbReference type="Rhea" id="RHEA-COMP:14356"/>
        <dbReference type="Rhea" id="RHEA-COMP:14367"/>
        <dbReference type="ChEBI" id="CHEBI:15377"/>
        <dbReference type="ChEBI" id="CHEBI:28563"/>
        <dbReference type="ChEBI" id="CHEBI:59087"/>
        <dbReference type="ChEBI" id="CHEBI:139493"/>
        <dbReference type="EC" id="3.2.1.113"/>
    </reaction>
</comment>
<dbReference type="EMBL" id="MCFE01000118">
    <property type="protein sequence ID" value="ORX98196.1"/>
    <property type="molecule type" value="Genomic_DNA"/>
</dbReference>
<evidence type="ECO:0000256" key="9">
    <source>
        <dbReference type="ARBA" id="ARBA00048605"/>
    </source>
</evidence>
<comment type="pathway">
    <text evidence="2">Protein modification; protein glycosylation.</text>
</comment>
<comment type="caution">
    <text evidence="14">The sequence shown here is derived from an EMBL/GenBank/DDBJ whole genome shotgun (WGS) entry which is preliminary data.</text>
</comment>
<dbReference type="InterPro" id="IPR050749">
    <property type="entry name" value="Glycosyl_Hydrolase_47"/>
</dbReference>
<evidence type="ECO:0000256" key="3">
    <source>
        <dbReference type="ARBA" id="ARBA00007658"/>
    </source>
</evidence>
<dbReference type="GO" id="GO:0005975">
    <property type="term" value="P:carbohydrate metabolic process"/>
    <property type="evidence" value="ECO:0007669"/>
    <property type="project" value="InterPro"/>
</dbReference>
<accession>A0A1Y1YKB4</accession>
<dbReference type="GO" id="GO:0005783">
    <property type="term" value="C:endoplasmic reticulum"/>
    <property type="evidence" value="ECO:0007669"/>
    <property type="project" value="TreeGrafter"/>
</dbReference>
<dbReference type="PRINTS" id="PR00747">
    <property type="entry name" value="GLYHDRLASE47"/>
</dbReference>
<evidence type="ECO:0000256" key="12">
    <source>
        <dbReference type="RuleBase" id="RU361193"/>
    </source>
</evidence>
<sequence>MPDLPSHSAETRNGNARGNSVMRLFNPKILFRRRLVLFVFFCTVCMLLLYHTGVVNPDRFSFHRSENALVDQDETLTGSVSNSSFPNEQSKLENPANTYYLSAEHKKLSLGRQAKVRAALLSTWGAYFSNAFGQDEIVPLTKEGKLSHNGWGVTVVDSLDTLLILSSQYDYIQGKQHVKNMTFSHGTVVPYFETTSRYIGGFLGAYELMQDAIMLEKATELGDLLAQAFESPSGIPYSSLDFITGEATTAAHTEGSLLGEIGGLQMEFRRLAQVTGKRHFLEKSQYVIDFLDQSVTKIPGLYPQAFDPDSGKFKSQVVSLENTGHRFYETLLKQYLFSVNTLEQYRVMYERAADAIHKHLIYVDSEKRTFLASLDEDGKMVQSMNHEACAVPGMLALGAQALNRPDDLLLAKALIQTCIGMAETTTTGLPPSRIGWAAKDQYNELSSQHKNEIQRHGFYTIEKDYQLWPEIVESLFMLYRVTLDRQYQEAGWKFFLALEKHCKVKYGFSGLKDVGNGESKDNHMDSQFLAKTMKYLYLLFTPTDLLPIDEYLFTSGGHVIRIPRKWESRITA</sequence>
<dbReference type="GO" id="GO:0004571">
    <property type="term" value="F:mannosyl-oligosaccharide 1,2-alpha-mannosidase activity"/>
    <property type="evidence" value="ECO:0007669"/>
    <property type="project" value="UniProtKB-EC"/>
</dbReference>
<keyword evidence="4 10" id="KW-0479">Metal-binding</keyword>
<dbReference type="GO" id="GO:0036503">
    <property type="term" value="P:ERAD pathway"/>
    <property type="evidence" value="ECO:0007669"/>
    <property type="project" value="UniProtKB-ARBA"/>
</dbReference>
<dbReference type="InterPro" id="IPR012341">
    <property type="entry name" value="6hp_glycosidase-like_sf"/>
</dbReference>